<evidence type="ECO:0000256" key="10">
    <source>
        <dbReference type="ARBA" id="ARBA00023136"/>
    </source>
</evidence>
<dbReference type="Proteomes" id="UP001305779">
    <property type="component" value="Unassembled WGS sequence"/>
</dbReference>
<comment type="subcellular location">
    <subcellularLocation>
        <location evidence="1 11">Mitochondrion inner membrane</location>
        <topology evidence="1 11">Single-pass membrane protein</topology>
    </subcellularLocation>
</comment>
<evidence type="ECO:0000256" key="6">
    <source>
        <dbReference type="ARBA" id="ARBA00022792"/>
    </source>
</evidence>
<dbReference type="SUPFAM" id="SSF81508">
    <property type="entry name" value="Ubiquinone-binding protein QP-C of cytochrome bc1 complex (Ubiquinol-cytochrome c reductase)"/>
    <property type="match status" value="1"/>
</dbReference>
<evidence type="ECO:0000256" key="8">
    <source>
        <dbReference type="ARBA" id="ARBA00022989"/>
    </source>
</evidence>
<evidence type="ECO:0000256" key="2">
    <source>
        <dbReference type="ARBA" id="ARBA00007668"/>
    </source>
</evidence>
<comment type="caution">
    <text evidence="12">The sequence shown here is derived from an EMBL/GenBank/DDBJ whole genome shotgun (WGS) entry which is preliminary data.</text>
</comment>
<keyword evidence="13" id="KW-1185">Reference proteome</keyword>
<keyword evidence="4 11" id="KW-0679">Respiratory chain</keyword>
<reference evidence="12 13" key="1">
    <citation type="journal article" date="2023" name="G3 (Bethesda)">
        <title>A chromosome-level genome assembly of Zasmidium syzygii isolated from banana leaves.</title>
        <authorList>
            <person name="van Westerhoven A.C."/>
            <person name="Mehrabi R."/>
            <person name="Talebi R."/>
            <person name="Steentjes M.B.F."/>
            <person name="Corcolon B."/>
            <person name="Chong P.A."/>
            <person name="Kema G.H.J."/>
            <person name="Seidl M.F."/>
        </authorList>
    </citation>
    <scope>NUCLEOTIDE SEQUENCE [LARGE SCALE GENOMIC DNA]</scope>
    <source>
        <strain evidence="12 13">P124</strain>
    </source>
</reference>
<sequence>MGGKGGSHGLGPDLADPFRAKLMHTSLVKGEWGNPKCIPQKGIITYGLSPNRLKPLAGAVRAAVFNTFRRTRNQILYWGVPLLVGYQAMQWATERNEYLNSKAGRAEFGEEG</sequence>
<evidence type="ECO:0000256" key="9">
    <source>
        <dbReference type="ARBA" id="ARBA00023128"/>
    </source>
</evidence>
<keyword evidence="8" id="KW-1133">Transmembrane helix</keyword>
<keyword evidence="3 11" id="KW-0813">Transport</keyword>
<keyword evidence="10" id="KW-0472">Membrane</keyword>
<evidence type="ECO:0000256" key="11">
    <source>
        <dbReference type="RuleBase" id="RU368118"/>
    </source>
</evidence>
<evidence type="ECO:0000256" key="5">
    <source>
        <dbReference type="ARBA" id="ARBA00022692"/>
    </source>
</evidence>
<comment type="similarity">
    <text evidence="2 11">Belongs to the UQCRQ/QCR8 family.</text>
</comment>
<evidence type="ECO:0000256" key="1">
    <source>
        <dbReference type="ARBA" id="ARBA00004434"/>
    </source>
</evidence>
<comment type="function">
    <text evidence="11">Component of the ubiquinol-cytochrome c oxidoreductase, a multisubunit transmembrane complex that is part of the mitochondrial electron transport chain which drives oxidative phosphorylation. The complex plays an important role in the uptake of multiple carbon sources present in different host niches.</text>
</comment>
<dbReference type="Pfam" id="PF02939">
    <property type="entry name" value="UcrQ"/>
    <property type="match status" value="1"/>
</dbReference>
<dbReference type="InterPro" id="IPR036642">
    <property type="entry name" value="Cyt_bc1_su8_sf"/>
</dbReference>
<dbReference type="Gene3D" id="1.20.5.210">
    <property type="entry name" value="Cytochrome b-c1 complex subunit 8"/>
    <property type="match status" value="1"/>
</dbReference>
<evidence type="ECO:0000313" key="13">
    <source>
        <dbReference type="Proteomes" id="UP001305779"/>
    </source>
</evidence>
<evidence type="ECO:0000313" key="12">
    <source>
        <dbReference type="EMBL" id="KAK4505800.1"/>
    </source>
</evidence>
<protein>
    <recommendedName>
        <fullName evidence="11">Cytochrome b-c1 complex subunit 8</fullName>
    </recommendedName>
    <alternativeName>
        <fullName evidence="11">Complex III subunit 8</fullName>
    </alternativeName>
</protein>
<comment type="subunit">
    <text evidence="11">Component of the ubiquinol-cytochrome c oxidoreductase (cytochrome b-c1 complex, complex III, CIII), a multisubunit enzyme composed of 3 respiratory subunits cytochrome b, cytochrome c1 and Rieske protein, 2 core protein subunits, and additional low-molecular weight protein subunits. The complex exists as an obligatory dimer and forms supercomplexes (SCs) in the inner mitochondrial membrane with cytochrome c oxidase (complex IV, CIV).</text>
</comment>
<keyword evidence="6 11" id="KW-0999">Mitochondrion inner membrane</keyword>
<organism evidence="12 13">
    <name type="scientific">Zasmidium cellare</name>
    <name type="common">Wine cellar mold</name>
    <name type="synonym">Racodium cellare</name>
    <dbReference type="NCBI Taxonomy" id="395010"/>
    <lineage>
        <taxon>Eukaryota</taxon>
        <taxon>Fungi</taxon>
        <taxon>Dikarya</taxon>
        <taxon>Ascomycota</taxon>
        <taxon>Pezizomycotina</taxon>
        <taxon>Dothideomycetes</taxon>
        <taxon>Dothideomycetidae</taxon>
        <taxon>Mycosphaerellales</taxon>
        <taxon>Mycosphaerellaceae</taxon>
        <taxon>Zasmidium</taxon>
    </lineage>
</organism>
<keyword evidence="5" id="KW-0812">Transmembrane</keyword>
<keyword evidence="7 11" id="KW-0249">Electron transport</keyword>
<keyword evidence="9 11" id="KW-0496">Mitochondrion</keyword>
<dbReference type="InterPro" id="IPR004205">
    <property type="entry name" value="Cyt_bc1_su8"/>
</dbReference>
<dbReference type="EMBL" id="JAXOVC010000002">
    <property type="protein sequence ID" value="KAK4505800.1"/>
    <property type="molecule type" value="Genomic_DNA"/>
</dbReference>
<evidence type="ECO:0000256" key="7">
    <source>
        <dbReference type="ARBA" id="ARBA00022982"/>
    </source>
</evidence>
<dbReference type="PANTHER" id="PTHR12119:SF2">
    <property type="entry name" value="CYTOCHROME B-C1 COMPLEX SUBUNIT 8"/>
    <property type="match status" value="1"/>
</dbReference>
<dbReference type="PANTHER" id="PTHR12119">
    <property type="entry name" value="UBIQUINOL-CYTOCHROME C REDUCTASE COMPLEX UBIQUINONE-BINDING PROTEIN QP-C"/>
    <property type="match status" value="1"/>
</dbReference>
<accession>A0ABR0EXL2</accession>
<name>A0ABR0EXL2_ZASCE</name>
<evidence type="ECO:0000256" key="3">
    <source>
        <dbReference type="ARBA" id="ARBA00022448"/>
    </source>
</evidence>
<evidence type="ECO:0000256" key="4">
    <source>
        <dbReference type="ARBA" id="ARBA00022660"/>
    </source>
</evidence>
<gene>
    <name evidence="12" type="ORF">PRZ48_003765</name>
</gene>
<proteinExistence type="inferred from homology"/>